<evidence type="ECO:0000313" key="2">
    <source>
        <dbReference type="Proteomes" id="UP000265618"/>
    </source>
</evidence>
<dbReference type="EMBL" id="BDIP01006698">
    <property type="protein sequence ID" value="GCA64259.1"/>
    <property type="molecule type" value="Genomic_DNA"/>
</dbReference>
<comment type="caution">
    <text evidence="1">The sequence shown here is derived from an EMBL/GenBank/DDBJ whole genome shotgun (WGS) entry which is preliminary data.</text>
</comment>
<gene>
    <name evidence="1" type="ORF">KIPB_013749</name>
</gene>
<name>A0A391P1H0_9EUKA</name>
<proteinExistence type="predicted"/>
<dbReference type="AlphaFoldDB" id="A0A391P1H0"/>
<evidence type="ECO:0000313" key="1">
    <source>
        <dbReference type="EMBL" id="GCA64259.1"/>
    </source>
</evidence>
<keyword evidence="2" id="KW-1185">Reference proteome</keyword>
<organism evidence="1 2">
    <name type="scientific">Kipferlia bialata</name>
    <dbReference type="NCBI Taxonomy" id="797122"/>
    <lineage>
        <taxon>Eukaryota</taxon>
        <taxon>Metamonada</taxon>
        <taxon>Carpediemonas-like organisms</taxon>
        <taxon>Kipferlia</taxon>
    </lineage>
</organism>
<feature type="non-terminal residue" evidence="1">
    <location>
        <position position="38"/>
    </location>
</feature>
<accession>A0A391P1H0</accession>
<sequence>MRPDTRDVGELRPVSCEILDDEGCCCSLMLTCGGTVAQ</sequence>
<reference evidence="1 2" key="1">
    <citation type="journal article" date="2018" name="PLoS ONE">
        <title>The draft genome of Kipferlia bialata reveals reductive genome evolution in fornicate parasites.</title>
        <authorList>
            <person name="Tanifuji G."/>
            <person name="Takabayashi S."/>
            <person name="Kume K."/>
            <person name="Takagi M."/>
            <person name="Nakayama T."/>
            <person name="Kamikawa R."/>
            <person name="Inagaki Y."/>
            <person name="Hashimoto T."/>
        </authorList>
    </citation>
    <scope>NUCLEOTIDE SEQUENCE [LARGE SCALE GENOMIC DNA]</scope>
    <source>
        <strain evidence="1">NY0173</strain>
    </source>
</reference>
<dbReference type="Proteomes" id="UP000265618">
    <property type="component" value="Unassembled WGS sequence"/>
</dbReference>
<protein>
    <submittedName>
        <fullName evidence="1">Uncharacterized protein</fullName>
    </submittedName>
</protein>